<dbReference type="CDD" id="cd04369">
    <property type="entry name" value="Bromodomain"/>
    <property type="match status" value="2"/>
</dbReference>
<proteinExistence type="predicted"/>
<dbReference type="GO" id="GO:0006338">
    <property type="term" value="P:chromatin remodeling"/>
    <property type="evidence" value="ECO:0007669"/>
    <property type="project" value="InterPro"/>
</dbReference>
<keyword evidence="3" id="KW-0156">Chromatin regulator</keyword>
<keyword evidence="2" id="KW-0677">Repeat</keyword>
<keyword evidence="5 8" id="KW-0103">Bromodomain</keyword>
<dbReference type="EMBL" id="LHPM01000013">
    <property type="protein sequence ID" value="OAL66022.1"/>
    <property type="molecule type" value="Genomic_DNA"/>
</dbReference>
<keyword evidence="6" id="KW-0804">Transcription</keyword>
<dbReference type="PROSITE" id="PS00633">
    <property type="entry name" value="BROMODOMAIN_1"/>
    <property type="match status" value="1"/>
</dbReference>
<feature type="domain" description="Bromo" evidence="10">
    <location>
        <begin position="173"/>
        <end position="243"/>
    </location>
</feature>
<dbReference type="GO" id="GO:0003682">
    <property type="term" value="F:chromatin binding"/>
    <property type="evidence" value="ECO:0007669"/>
    <property type="project" value="TreeGrafter"/>
</dbReference>
<organism evidence="11 12">
    <name type="scientific">Trichophyton rubrum</name>
    <name type="common">Athlete's foot fungus</name>
    <name type="synonym">Epidermophyton rubrum</name>
    <dbReference type="NCBI Taxonomy" id="5551"/>
    <lineage>
        <taxon>Eukaryota</taxon>
        <taxon>Fungi</taxon>
        <taxon>Dikarya</taxon>
        <taxon>Ascomycota</taxon>
        <taxon>Pezizomycotina</taxon>
        <taxon>Eurotiomycetes</taxon>
        <taxon>Eurotiomycetidae</taxon>
        <taxon>Onygenales</taxon>
        <taxon>Arthrodermataceae</taxon>
        <taxon>Trichophyton</taxon>
    </lineage>
</organism>
<feature type="compositionally biased region" description="Low complexity" evidence="9">
    <location>
        <begin position="668"/>
        <end position="679"/>
    </location>
</feature>
<dbReference type="Pfam" id="PF22994">
    <property type="entry name" value="RSC4_Ig_like"/>
    <property type="match status" value="1"/>
</dbReference>
<feature type="compositionally biased region" description="Polar residues" evidence="9">
    <location>
        <begin position="613"/>
        <end position="622"/>
    </location>
</feature>
<dbReference type="GO" id="GO:0006368">
    <property type="term" value="P:transcription elongation by RNA polymerase II"/>
    <property type="evidence" value="ECO:0007669"/>
    <property type="project" value="TreeGrafter"/>
</dbReference>
<dbReference type="InterPro" id="IPR037382">
    <property type="entry name" value="Rsc/polybromo"/>
</dbReference>
<dbReference type="GO" id="GO:0016586">
    <property type="term" value="C:RSC-type complex"/>
    <property type="evidence" value="ECO:0007669"/>
    <property type="project" value="InterPro"/>
</dbReference>
<evidence type="ECO:0000256" key="2">
    <source>
        <dbReference type="ARBA" id="ARBA00022737"/>
    </source>
</evidence>
<dbReference type="SMART" id="SM00297">
    <property type="entry name" value="BROMO"/>
    <property type="match status" value="2"/>
</dbReference>
<dbReference type="InterPro" id="IPR018359">
    <property type="entry name" value="Bromodomain_CS"/>
</dbReference>
<dbReference type="InterPro" id="IPR054551">
    <property type="entry name" value="RSC4_Ig-like"/>
</dbReference>
<evidence type="ECO:0000256" key="4">
    <source>
        <dbReference type="ARBA" id="ARBA00023015"/>
    </source>
</evidence>
<dbReference type="Proteomes" id="UP000243015">
    <property type="component" value="Unassembled WGS sequence"/>
</dbReference>
<feature type="compositionally biased region" description="Polar residues" evidence="9">
    <location>
        <begin position="567"/>
        <end position="578"/>
    </location>
</feature>
<name>A0A178F0S2_TRIRU</name>
<feature type="compositionally biased region" description="Polar residues" evidence="9">
    <location>
        <begin position="525"/>
        <end position="536"/>
    </location>
</feature>
<comment type="subcellular location">
    <subcellularLocation>
        <location evidence="1">Nucleus</location>
    </subcellularLocation>
</comment>
<dbReference type="PROSITE" id="PS50014">
    <property type="entry name" value="BROMODOMAIN_2"/>
    <property type="match status" value="2"/>
</dbReference>
<dbReference type="SUPFAM" id="SSF47370">
    <property type="entry name" value="Bromodomain"/>
    <property type="match status" value="2"/>
</dbReference>
<dbReference type="PANTHER" id="PTHR16062:SF19">
    <property type="entry name" value="PROTEIN POLYBROMO-1"/>
    <property type="match status" value="1"/>
</dbReference>
<protein>
    <recommendedName>
        <fullName evidence="10">Bromo domain-containing protein</fullName>
    </recommendedName>
</protein>
<gene>
    <name evidence="11" type="ORF">A7C99_3125</name>
</gene>
<keyword evidence="7" id="KW-0539">Nucleus</keyword>
<feature type="domain" description="Bromo" evidence="10">
    <location>
        <begin position="375"/>
        <end position="459"/>
    </location>
</feature>
<dbReference type="AlphaFoldDB" id="A0A178F0S2"/>
<dbReference type="PRINTS" id="PR00503">
    <property type="entry name" value="BROMODOMAIN"/>
</dbReference>
<feature type="compositionally biased region" description="Basic and acidic residues" evidence="9">
    <location>
        <begin position="334"/>
        <end position="349"/>
    </location>
</feature>
<feature type="region of interest" description="Disordered" evidence="9">
    <location>
        <begin position="288"/>
        <end position="351"/>
    </location>
</feature>
<dbReference type="InterPro" id="IPR036427">
    <property type="entry name" value="Bromodomain-like_sf"/>
</dbReference>
<evidence type="ECO:0000256" key="3">
    <source>
        <dbReference type="ARBA" id="ARBA00022853"/>
    </source>
</evidence>
<dbReference type="PANTHER" id="PTHR16062">
    <property type="entry name" value="SWI/SNF-RELATED"/>
    <property type="match status" value="1"/>
</dbReference>
<evidence type="ECO:0000256" key="6">
    <source>
        <dbReference type="ARBA" id="ARBA00023163"/>
    </source>
</evidence>
<sequence length="823" mass="90279">MTSKSGSFTTPFRRLRLSHLLRLPSLASPGGEEEEDTRRPHFWLLCPPPRDLDALATPPVGEAARLASLPPSKPPNRNTRLAKLRNLSGSYVHQATRKQWRGARAAPQRTEAAQSLVTGEAACARSVGRRATPAGVVSRLTPIYTPETNETPERTTRHGLEILDKIKTAVDKYGQPIATEFLELPDGKEYPEYYLTIRLPIALDIIEKKLRNHGYTQLTSLEADLRRMVSNAKFYNEKSSLLFSNAERIRKIVVAEMPKVNPAYKDPNYAPFSTPLPNNEVEEEDFIDELPEGEEESENEAEAEAEAEVEAEPEPTPREERTRSSRRAGGRISTIDRDQNQTDARKEDPDAAVASKFQAALEGILNEAIRMQDEDGEEKFAPFINLPDKHLYKEYYDVIDHPVSLRGILRTVRGTDRRKPTTSKSKAPNPFRSWKAFIDEVNYLWTNARIFNEDESDIAILAGELEKFINTRIAETRKTVPAPEEESSGTGGGTKIRLKLGAATSTPEPPAAPTASKLKLRLPARQQQTDTASATSKVPGVRVDTEALKRQQELVRAGTNGIEVPKPTTNNVQATPTRTLRDRTGSARAPVATASPAPISATVNGTGAAPATNGPSLWSRTPLTRRAEAELERETAPKPETSAKPSPSLQAAQAVTPTPAPAAPEPPAKSTSTGATALSTADWEKLSQARNKAYGNGLISQISISSHSSLPLRQPFHISLPCSPVLPSQPISLTLPSCINLISFNPIIASSSHRRPTQHYFTVCDQKNPTPPTTSVVPFTDYTRFAYDVRLREGVNKLVVGVSGKADGETTERVIVFVNLLRS</sequence>
<evidence type="ECO:0000256" key="1">
    <source>
        <dbReference type="ARBA" id="ARBA00004123"/>
    </source>
</evidence>
<dbReference type="VEuPathDB" id="FungiDB:TERG_01884"/>
<feature type="compositionally biased region" description="Basic and acidic residues" evidence="9">
    <location>
        <begin position="625"/>
        <end position="637"/>
    </location>
</feature>
<evidence type="ECO:0000256" key="9">
    <source>
        <dbReference type="SAM" id="MobiDB-lite"/>
    </source>
</evidence>
<keyword evidence="4" id="KW-0805">Transcription regulation</keyword>
<feature type="compositionally biased region" description="Pro residues" evidence="9">
    <location>
        <begin position="658"/>
        <end position="667"/>
    </location>
</feature>
<evidence type="ECO:0000256" key="7">
    <source>
        <dbReference type="ARBA" id="ARBA00023242"/>
    </source>
</evidence>
<dbReference type="InterPro" id="IPR001487">
    <property type="entry name" value="Bromodomain"/>
</dbReference>
<accession>A0A178F0S2</accession>
<feature type="region of interest" description="Disordered" evidence="9">
    <location>
        <begin position="503"/>
        <end position="539"/>
    </location>
</feature>
<evidence type="ECO:0000259" key="10">
    <source>
        <dbReference type="PROSITE" id="PS50014"/>
    </source>
</evidence>
<reference evidence="11 12" key="1">
    <citation type="submission" date="2016-05" db="EMBL/GenBank/DDBJ databases">
        <title>Genome sequencing of Trichophyton rubrum CMCC(F)T1i isolated from hair.</title>
        <authorList>
            <person name="Zhan P."/>
            <person name="Tao Y."/>
            <person name="Liu W."/>
        </authorList>
    </citation>
    <scope>NUCLEOTIDE SEQUENCE [LARGE SCALE GENOMIC DNA]</scope>
    <source>
        <strain evidence="12">CMCC(F)T1i</strain>
    </source>
</reference>
<evidence type="ECO:0000256" key="5">
    <source>
        <dbReference type="ARBA" id="ARBA00023117"/>
    </source>
</evidence>
<dbReference type="Gene3D" id="1.20.920.10">
    <property type="entry name" value="Bromodomain-like"/>
    <property type="match status" value="2"/>
</dbReference>
<comment type="caution">
    <text evidence="11">The sequence shown here is derived from an EMBL/GenBank/DDBJ whole genome shotgun (WGS) entry which is preliminary data.</text>
</comment>
<evidence type="ECO:0000313" key="11">
    <source>
        <dbReference type="EMBL" id="OAL66022.1"/>
    </source>
</evidence>
<feature type="compositionally biased region" description="Acidic residues" evidence="9">
    <location>
        <begin position="288"/>
        <end position="313"/>
    </location>
</feature>
<evidence type="ECO:0000313" key="12">
    <source>
        <dbReference type="Proteomes" id="UP000243015"/>
    </source>
</evidence>
<evidence type="ECO:0000256" key="8">
    <source>
        <dbReference type="PROSITE-ProRule" id="PRU00035"/>
    </source>
</evidence>
<dbReference type="Pfam" id="PF00439">
    <property type="entry name" value="Bromodomain"/>
    <property type="match status" value="2"/>
</dbReference>
<feature type="region of interest" description="Disordered" evidence="9">
    <location>
        <begin position="556"/>
        <end position="679"/>
    </location>
</feature>